<keyword evidence="2" id="KW-0456">Lyase</keyword>
<dbReference type="EMBL" id="LBTF01000054">
    <property type="protein sequence ID" value="KKQ34278.1"/>
    <property type="molecule type" value="Genomic_DNA"/>
</dbReference>
<proteinExistence type="predicted"/>
<evidence type="ECO:0000313" key="2">
    <source>
        <dbReference type="EMBL" id="KKQ34278.1"/>
    </source>
</evidence>
<gene>
    <name evidence="2" type="ORF">US50_C0054G0001</name>
</gene>
<dbReference type="PATRIC" id="fig|1618742.3.peg.774"/>
<protein>
    <submittedName>
        <fullName evidence="2">Argininosuccinate lyase</fullName>
    </submittedName>
</protein>
<dbReference type="PRINTS" id="PR00145">
    <property type="entry name" value="ARGSUCLYASE"/>
</dbReference>
<dbReference type="GO" id="GO:0004056">
    <property type="term" value="F:argininosuccinate lyase activity"/>
    <property type="evidence" value="ECO:0007669"/>
    <property type="project" value="InterPro"/>
</dbReference>
<comment type="caution">
    <text evidence="2">The sequence shown here is derived from an EMBL/GenBank/DDBJ whole genome shotgun (WGS) entry which is preliminary data.</text>
</comment>
<accession>A0A0G0GT96</accession>
<dbReference type="InterPro" id="IPR022761">
    <property type="entry name" value="Fumarate_lyase_N"/>
</dbReference>
<dbReference type="InterPro" id="IPR020557">
    <property type="entry name" value="Fumarate_lyase_CS"/>
</dbReference>
<dbReference type="PANTHER" id="PTHR43814">
    <property type="entry name" value="ARGININOSUCCINATE LYASE"/>
    <property type="match status" value="1"/>
</dbReference>
<dbReference type="GO" id="GO:0005829">
    <property type="term" value="C:cytosol"/>
    <property type="evidence" value="ECO:0007669"/>
    <property type="project" value="TreeGrafter"/>
</dbReference>
<feature type="domain" description="Fumarate lyase N-terminal" evidence="1">
    <location>
        <begin position="2"/>
        <end position="78"/>
    </location>
</feature>
<evidence type="ECO:0000313" key="3">
    <source>
        <dbReference type="Proteomes" id="UP000033876"/>
    </source>
</evidence>
<dbReference type="PANTHER" id="PTHR43814:SF1">
    <property type="entry name" value="ARGININOSUCCINATE LYASE"/>
    <property type="match status" value="1"/>
</dbReference>
<dbReference type="Proteomes" id="UP000033876">
    <property type="component" value="Unassembled WGS sequence"/>
</dbReference>
<dbReference type="GO" id="GO:0042450">
    <property type="term" value="P:L-arginine biosynthetic process via ornithine"/>
    <property type="evidence" value="ECO:0007669"/>
    <property type="project" value="InterPro"/>
</dbReference>
<dbReference type="AlphaFoldDB" id="A0A0G0GT96"/>
<dbReference type="Pfam" id="PF00206">
    <property type="entry name" value="Lyase_1"/>
    <property type="match status" value="1"/>
</dbReference>
<dbReference type="InterPro" id="IPR008948">
    <property type="entry name" value="L-Aspartase-like"/>
</dbReference>
<dbReference type="Gene3D" id="1.20.200.10">
    <property type="entry name" value="Fumarase/aspartase (Central domain)"/>
    <property type="match status" value="1"/>
</dbReference>
<dbReference type="InterPro" id="IPR009049">
    <property type="entry name" value="Argininosuccinate_lyase"/>
</dbReference>
<sequence length="270" mass="29824">SMDAITNRGEPEADLGFAITQFMNHLSILAQTLILLATPEFGMVKLADKFSTGSSIMPQKKNPDPLEVVKSKTSVAQGVLVSLMGIGKASFIGYNRDTQWTKYLIMDLVDECLPAALVMKGIVETLDVNKEVMEKWCHKGFIGATSLMEQMIQTYKLPMRQVKVVVEKAVKHSQGEDKVNYAALEKSLKEVGLEIKITRAQVRSWQDPVYIISQTNSFGSPGKQALIASSQILKNKLQLIQKKLHGCENQMNEAKKLLLQETANVLKGGG</sequence>
<feature type="non-terminal residue" evidence="2">
    <location>
        <position position="1"/>
    </location>
</feature>
<name>A0A0G0GT96_9BACT</name>
<dbReference type="SUPFAM" id="SSF48557">
    <property type="entry name" value="L-aspartase-like"/>
    <property type="match status" value="1"/>
</dbReference>
<reference evidence="2 3" key="1">
    <citation type="journal article" date="2015" name="Nature">
        <title>rRNA introns, odd ribosomes, and small enigmatic genomes across a large radiation of phyla.</title>
        <authorList>
            <person name="Brown C.T."/>
            <person name="Hug L.A."/>
            <person name="Thomas B.C."/>
            <person name="Sharon I."/>
            <person name="Castelle C.J."/>
            <person name="Singh A."/>
            <person name="Wilkins M.J."/>
            <person name="Williams K.H."/>
            <person name="Banfield J.F."/>
        </authorList>
    </citation>
    <scope>NUCLEOTIDE SEQUENCE [LARGE SCALE GENOMIC DNA]</scope>
</reference>
<evidence type="ECO:0000259" key="1">
    <source>
        <dbReference type="Pfam" id="PF00206"/>
    </source>
</evidence>
<organism evidence="2 3">
    <name type="scientific">Candidatus Nomurabacteria bacterium GW2011_GWB1_37_5</name>
    <dbReference type="NCBI Taxonomy" id="1618742"/>
    <lineage>
        <taxon>Bacteria</taxon>
        <taxon>Candidatus Nomuraibacteriota</taxon>
    </lineage>
</organism>
<dbReference type="PROSITE" id="PS00163">
    <property type="entry name" value="FUMARATE_LYASES"/>
    <property type="match status" value="1"/>
</dbReference>